<organism evidence="2 3">
    <name type="scientific">Streptomyces luteosporeus</name>
    <dbReference type="NCBI Taxonomy" id="173856"/>
    <lineage>
        <taxon>Bacteria</taxon>
        <taxon>Bacillati</taxon>
        <taxon>Actinomycetota</taxon>
        <taxon>Actinomycetes</taxon>
        <taxon>Kitasatosporales</taxon>
        <taxon>Streptomycetaceae</taxon>
        <taxon>Streptomyces</taxon>
    </lineage>
</organism>
<feature type="region of interest" description="Disordered" evidence="1">
    <location>
        <begin position="27"/>
        <end position="48"/>
    </location>
</feature>
<dbReference type="EMBL" id="BAAASL010000005">
    <property type="protein sequence ID" value="GAA2712494.1"/>
    <property type="molecule type" value="Genomic_DNA"/>
</dbReference>
<keyword evidence="3" id="KW-1185">Reference proteome</keyword>
<protein>
    <submittedName>
        <fullName evidence="2">Uncharacterized protein</fullName>
    </submittedName>
</protein>
<evidence type="ECO:0000256" key="1">
    <source>
        <dbReference type="SAM" id="MobiDB-lite"/>
    </source>
</evidence>
<accession>A0ABN3TN76</accession>
<gene>
    <name evidence="2" type="ORF">GCM10010315_16340</name>
</gene>
<sequence>MRPSDDARPRPPDPAVLAALLARHGWHRRGGQPGRYTRWTPPAGPGAGTSLLVPDGRAYPDSADLLTEALAALEHSAAPSARAVLAALHRTADEIHWWREVPESRAPATAWSAQEELRAGARALLLAAARTAAARAAGTRTGFHGARHRRRAETVLAGLLTGPVDDGRELVVHVPLADAPPEGGRTLATTVLRALQAARDATDYRRATGRGDAFDAAVEAGVCRELTDALVTLVSGTQGVRIGVEWAPAAGPPPGFAARPEPVEFTPGDLPALREAGARYVRAEPPLPVHLTAAVVRLRREGPDGAGTVRLRVLAGAEVDRVRATLGEDDYRLAGHAHLAGVPVTVRGRLESRGGFRRLADAHDLLPARVDAAERDRLLKSLHSLHDNLDAD</sequence>
<name>A0ABN3TN76_9ACTN</name>
<proteinExistence type="predicted"/>
<comment type="caution">
    <text evidence="2">The sequence shown here is derived from an EMBL/GenBank/DDBJ whole genome shotgun (WGS) entry which is preliminary data.</text>
</comment>
<dbReference type="Proteomes" id="UP001500886">
    <property type="component" value="Unassembled WGS sequence"/>
</dbReference>
<reference evidence="2 3" key="1">
    <citation type="journal article" date="2019" name="Int. J. Syst. Evol. Microbiol.">
        <title>The Global Catalogue of Microorganisms (GCM) 10K type strain sequencing project: providing services to taxonomists for standard genome sequencing and annotation.</title>
        <authorList>
            <consortium name="The Broad Institute Genomics Platform"/>
            <consortium name="The Broad Institute Genome Sequencing Center for Infectious Disease"/>
            <person name="Wu L."/>
            <person name="Ma J."/>
        </authorList>
    </citation>
    <scope>NUCLEOTIDE SEQUENCE [LARGE SCALE GENOMIC DNA]</scope>
    <source>
        <strain evidence="2 3">JCM 4542</strain>
    </source>
</reference>
<evidence type="ECO:0000313" key="3">
    <source>
        <dbReference type="Proteomes" id="UP001500886"/>
    </source>
</evidence>
<evidence type="ECO:0000313" key="2">
    <source>
        <dbReference type="EMBL" id="GAA2712494.1"/>
    </source>
</evidence>
<dbReference type="RefSeq" id="WP_344434156.1">
    <property type="nucleotide sequence ID" value="NZ_BAAASL010000005.1"/>
</dbReference>